<protein>
    <submittedName>
        <fullName evidence="1">Uncharacterized protein</fullName>
    </submittedName>
</protein>
<name>A0ABV0STI9_9TELE</name>
<comment type="caution">
    <text evidence="1">The sequence shown here is derived from an EMBL/GenBank/DDBJ whole genome shotgun (WGS) entry which is preliminary data.</text>
</comment>
<organism evidence="1 2">
    <name type="scientific">Ilyodon furcidens</name>
    <name type="common">goldbreast splitfin</name>
    <dbReference type="NCBI Taxonomy" id="33524"/>
    <lineage>
        <taxon>Eukaryota</taxon>
        <taxon>Metazoa</taxon>
        <taxon>Chordata</taxon>
        <taxon>Craniata</taxon>
        <taxon>Vertebrata</taxon>
        <taxon>Euteleostomi</taxon>
        <taxon>Actinopterygii</taxon>
        <taxon>Neopterygii</taxon>
        <taxon>Teleostei</taxon>
        <taxon>Neoteleostei</taxon>
        <taxon>Acanthomorphata</taxon>
        <taxon>Ovalentaria</taxon>
        <taxon>Atherinomorphae</taxon>
        <taxon>Cyprinodontiformes</taxon>
        <taxon>Goodeidae</taxon>
        <taxon>Ilyodon</taxon>
    </lineage>
</organism>
<accession>A0ABV0STI9</accession>
<dbReference type="Proteomes" id="UP001482620">
    <property type="component" value="Unassembled WGS sequence"/>
</dbReference>
<proteinExistence type="predicted"/>
<keyword evidence="2" id="KW-1185">Reference proteome</keyword>
<sequence>MESASSENWLFRKIDQISARNVLSKLNDVFWFSLHFRAKIVGCENCETVKVCIFSHKRCKQGDIKQNFHTFSFNHFKYYRQKQMLACQEKGLKSLKMSVYFISVA</sequence>
<evidence type="ECO:0000313" key="2">
    <source>
        <dbReference type="Proteomes" id="UP001482620"/>
    </source>
</evidence>
<reference evidence="1 2" key="1">
    <citation type="submission" date="2021-06" db="EMBL/GenBank/DDBJ databases">
        <authorList>
            <person name="Palmer J.M."/>
        </authorList>
    </citation>
    <scope>NUCLEOTIDE SEQUENCE [LARGE SCALE GENOMIC DNA]</scope>
    <source>
        <strain evidence="2">if_2019</strain>
        <tissue evidence="1">Muscle</tissue>
    </source>
</reference>
<evidence type="ECO:0000313" key="1">
    <source>
        <dbReference type="EMBL" id="MEQ2223907.1"/>
    </source>
</evidence>
<gene>
    <name evidence="1" type="ORF">ILYODFUR_001977</name>
</gene>
<dbReference type="EMBL" id="JAHRIQ010011675">
    <property type="protein sequence ID" value="MEQ2223907.1"/>
    <property type="molecule type" value="Genomic_DNA"/>
</dbReference>